<comment type="subcellular location">
    <subcellularLocation>
        <location evidence="1">Cell membrane</location>
        <topology evidence="1">Multi-pass membrane protein</topology>
    </subcellularLocation>
</comment>
<dbReference type="Pfam" id="PF03186">
    <property type="entry name" value="CobD_Cbib"/>
    <property type="match status" value="1"/>
</dbReference>
<keyword evidence="9" id="KW-0436">Ligase</keyword>
<accession>A0A3B0T6B4</accession>
<evidence type="ECO:0000313" key="9">
    <source>
        <dbReference type="EMBL" id="VAW07879.1"/>
    </source>
</evidence>
<dbReference type="HAMAP" id="MF_00024">
    <property type="entry name" value="CobD_CbiB"/>
    <property type="match status" value="1"/>
</dbReference>
<dbReference type="EC" id="6.3.1.10" evidence="9"/>
<comment type="similarity">
    <text evidence="3">Belongs to the CobD/CbiB family.</text>
</comment>
<organism evidence="9">
    <name type="scientific">hydrothermal vent metagenome</name>
    <dbReference type="NCBI Taxonomy" id="652676"/>
    <lineage>
        <taxon>unclassified sequences</taxon>
        <taxon>metagenomes</taxon>
        <taxon>ecological metagenomes</taxon>
    </lineage>
</organism>
<name>A0A3B0T6B4_9ZZZZ</name>
<evidence type="ECO:0000256" key="3">
    <source>
        <dbReference type="ARBA" id="ARBA00006263"/>
    </source>
</evidence>
<evidence type="ECO:0000256" key="7">
    <source>
        <dbReference type="ARBA" id="ARBA00022989"/>
    </source>
</evidence>
<dbReference type="NCBIfam" id="TIGR00380">
    <property type="entry name" value="cobal_cbiB"/>
    <property type="match status" value="1"/>
</dbReference>
<dbReference type="PANTHER" id="PTHR34308:SF1">
    <property type="entry name" value="COBALAMIN BIOSYNTHESIS PROTEIN CBIB"/>
    <property type="match status" value="1"/>
</dbReference>
<dbReference type="UniPathway" id="UPA00148"/>
<keyword evidence="5" id="KW-0169">Cobalamin biosynthesis</keyword>
<evidence type="ECO:0000256" key="5">
    <source>
        <dbReference type="ARBA" id="ARBA00022573"/>
    </source>
</evidence>
<gene>
    <name evidence="9" type="ORF">MNBD_ACTINO01-2025</name>
</gene>
<evidence type="ECO:0000256" key="2">
    <source>
        <dbReference type="ARBA" id="ARBA00004953"/>
    </source>
</evidence>
<reference evidence="9" key="1">
    <citation type="submission" date="2018-06" db="EMBL/GenBank/DDBJ databases">
        <authorList>
            <person name="Zhirakovskaya E."/>
        </authorList>
    </citation>
    <scope>NUCLEOTIDE SEQUENCE</scope>
</reference>
<dbReference type="GO" id="GO:0043757">
    <property type="term" value="F:adenosylcobinamide-phosphate synthase activity"/>
    <property type="evidence" value="ECO:0007669"/>
    <property type="project" value="UniProtKB-EC"/>
</dbReference>
<protein>
    <submittedName>
        <fullName evidence="9">Adenosylcobinamide-phosphate synthase</fullName>
        <ecNumber evidence="9">6.3.1.10</ecNumber>
    </submittedName>
</protein>
<dbReference type="GO" id="GO:0048472">
    <property type="term" value="F:threonine-phosphate decarboxylase activity"/>
    <property type="evidence" value="ECO:0007669"/>
    <property type="project" value="InterPro"/>
</dbReference>
<dbReference type="GO" id="GO:0005886">
    <property type="term" value="C:plasma membrane"/>
    <property type="evidence" value="ECO:0007669"/>
    <property type="project" value="UniProtKB-SubCell"/>
</dbReference>
<dbReference type="PANTHER" id="PTHR34308">
    <property type="entry name" value="COBALAMIN BIOSYNTHESIS PROTEIN CBIB"/>
    <property type="match status" value="1"/>
</dbReference>
<evidence type="ECO:0000256" key="1">
    <source>
        <dbReference type="ARBA" id="ARBA00004651"/>
    </source>
</evidence>
<sequence>MSTLSRRCLGAAAGMILDRLAGEPPSAIHPVAWFGRTMTAVERATWADRRVSGIAYTVLGTGIGATAGRIVNSVSLAVAVTVAGRELRSIALQIGNVTRSGDLEAARTMLPSLVGRDPSELSENDIAAAVIESVAENTVDAVVAPVFWAVAAGAPGAAGYRAINTMDAMVGHRSDRYRNFGWAAARLDDVANYLPARLFAALVALQKPASARLVLSSVARYAPAHPSPNAGVAETSVAASLDRRLGGPLRYGDVSEDRPFLGEGPRPTPRDISDAVALVDKVERTMIGVLVVVGTLDWLRTRR</sequence>
<keyword evidence="8" id="KW-0472">Membrane</keyword>
<evidence type="ECO:0000256" key="4">
    <source>
        <dbReference type="ARBA" id="ARBA00022475"/>
    </source>
</evidence>
<keyword evidence="6" id="KW-0812">Transmembrane</keyword>
<proteinExistence type="inferred from homology"/>
<comment type="pathway">
    <text evidence="2">Cofactor biosynthesis; adenosylcobalamin biosynthesis.</text>
</comment>
<dbReference type="AlphaFoldDB" id="A0A3B0T6B4"/>
<dbReference type="EMBL" id="UOEI01000556">
    <property type="protein sequence ID" value="VAW07879.1"/>
    <property type="molecule type" value="Genomic_DNA"/>
</dbReference>
<dbReference type="GO" id="GO:0009236">
    <property type="term" value="P:cobalamin biosynthetic process"/>
    <property type="evidence" value="ECO:0007669"/>
    <property type="project" value="UniProtKB-UniPathway"/>
</dbReference>
<keyword evidence="4" id="KW-1003">Cell membrane</keyword>
<dbReference type="InterPro" id="IPR004485">
    <property type="entry name" value="Cobalamin_biosynth_CobD/CbiB"/>
</dbReference>
<keyword evidence="7" id="KW-1133">Transmembrane helix</keyword>
<evidence type="ECO:0000256" key="6">
    <source>
        <dbReference type="ARBA" id="ARBA00022692"/>
    </source>
</evidence>
<evidence type="ECO:0000256" key="8">
    <source>
        <dbReference type="ARBA" id="ARBA00023136"/>
    </source>
</evidence>